<dbReference type="eggNOG" id="COG1561">
    <property type="taxonomic scope" value="Bacteria"/>
</dbReference>
<dbReference type="KEGG" id="bmx:BMS_0490"/>
<keyword evidence="3" id="KW-0255">Endonuclease</keyword>
<comment type="cofactor">
    <cofactor evidence="1">
        <name>a divalent metal cation</name>
        <dbReference type="ChEBI" id="CHEBI:60240"/>
    </cofactor>
</comment>
<dbReference type="STRING" id="862908.BMS_0490"/>
<comment type="similarity">
    <text evidence="5">Belongs to the YicC/YloC family.</text>
</comment>
<dbReference type="OrthoDB" id="9771229at2"/>
<evidence type="ECO:0000256" key="5">
    <source>
        <dbReference type="ARBA" id="ARBA00035648"/>
    </source>
</evidence>
<dbReference type="AlphaFoldDB" id="E1X4H3"/>
<dbReference type="PANTHER" id="PTHR30636:SF3">
    <property type="entry name" value="UPF0701 PROTEIN YICC"/>
    <property type="match status" value="1"/>
</dbReference>
<keyword evidence="2" id="KW-0540">Nuclease</keyword>
<dbReference type="Pfam" id="PF03755">
    <property type="entry name" value="YicC-like_N"/>
    <property type="match status" value="1"/>
</dbReference>
<reference evidence="9" key="1">
    <citation type="journal article" date="2013" name="ISME J.">
        <title>A small predatory core genome in the divergent marine Bacteriovorax marinus SJ and the terrestrial Bdellovibrio bacteriovorus.</title>
        <authorList>
            <person name="Crossman L.C."/>
            <person name="Chen H."/>
            <person name="Cerdeno-Tarraga A.M."/>
            <person name="Brooks K."/>
            <person name="Quail M.A."/>
            <person name="Pineiro S.A."/>
            <person name="Hobley L."/>
            <person name="Sockett R.E."/>
            <person name="Bentley S.D."/>
            <person name="Parkhill J."/>
            <person name="Williams H.N."/>
            <person name="Stine O.C."/>
        </authorList>
    </citation>
    <scope>NUCLEOTIDE SEQUENCE [LARGE SCALE GENOMIC DNA]</scope>
    <source>
        <strain evidence="9">ATCC BAA-682 / DSM 15412 / SJ</strain>
    </source>
</reference>
<evidence type="ECO:0000256" key="3">
    <source>
        <dbReference type="ARBA" id="ARBA00022759"/>
    </source>
</evidence>
<feature type="domain" description="Endoribonuclease YicC-like C-terminal" evidence="7">
    <location>
        <begin position="176"/>
        <end position="290"/>
    </location>
</feature>
<dbReference type="EMBL" id="FQ312005">
    <property type="protein sequence ID" value="CBW25403.1"/>
    <property type="molecule type" value="Genomic_DNA"/>
</dbReference>
<evidence type="ECO:0000313" key="8">
    <source>
        <dbReference type="EMBL" id="CBW25403.1"/>
    </source>
</evidence>
<dbReference type="InterPro" id="IPR013527">
    <property type="entry name" value="YicC-like_N"/>
</dbReference>
<keyword evidence="4" id="KW-0378">Hydrolase</keyword>
<dbReference type="PANTHER" id="PTHR30636">
    <property type="entry name" value="UPF0701 PROTEIN YICC"/>
    <property type="match status" value="1"/>
</dbReference>
<name>E1X4H3_HALMS</name>
<gene>
    <name evidence="8" type="ordered locus">BMS_0490</name>
</gene>
<dbReference type="NCBIfam" id="TIGR00255">
    <property type="entry name" value="YicC/YloC family endoribonuclease"/>
    <property type="match status" value="1"/>
</dbReference>
<dbReference type="Pfam" id="PF08340">
    <property type="entry name" value="YicC-like_C"/>
    <property type="match status" value="1"/>
</dbReference>
<dbReference type="InterPro" id="IPR005229">
    <property type="entry name" value="YicC/YloC-like"/>
</dbReference>
<sequence>MAIQSMTGFGKGEASGSDWVITAEIKSVNHRFKDLRFKMSSLFAPIELDLKNSLAKVFKRGSFDIYVNYKKAEGKTKFDDIDEVKVAEFLDKISTITKSKGLDLAISPSEFLRQDFYKDLDDSSEESFKLAKEAFELALKSLEQSRLSEGEKMHAVIEQHAKQFREHFRVICGLVDSFQANVEEKLRKRFQDYSDEISIDEPRFLQEVVYYLEKMDVHEEINRIKAHLEKLDAILNDGGEIGRQLDFLIQELNRETNTIGSKSSLKEISDNVVQMKVQLEKIREQSLNLE</sequence>
<evidence type="ECO:0000313" key="9">
    <source>
        <dbReference type="Proteomes" id="UP000008963"/>
    </source>
</evidence>
<feature type="domain" description="Endoribonuclease YicC-like N-terminal" evidence="6">
    <location>
        <begin position="3"/>
        <end position="154"/>
    </location>
</feature>
<evidence type="ECO:0000256" key="2">
    <source>
        <dbReference type="ARBA" id="ARBA00022722"/>
    </source>
</evidence>
<dbReference type="InterPro" id="IPR013551">
    <property type="entry name" value="YicC-like_C"/>
</dbReference>
<dbReference type="Proteomes" id="UP000008963">
    <property type="component" value="Chromosome"/>
</dbReference>
<keyword evidence="9" id="KW-1185">Reference proteome</keyword>
<dbReference type="PATRIC" id="fig|862908.3.peg.468"/>
<proteinExistence type="inferred from homology"/>
<protein>
    <recommendedName>
        <fullName evidence="10">YicC family protein</fullName>
    </recommendedName>
</protein>
<dbReference type="HOGENOM" id="CLU_076609_0_0_7"/>
<evidence type="ECO:0000259" key="6">
    <source>
        <dbReference type="Pfam" id="PF03755"/>
    </source>
</evidence>
<dbReference type="RefSeq" id="WP_014243190.1">
    <property type="nucleotide sequence ID" value="NC_016620.1"/>
</dbReference>
<evidence type="ECO:0000256" key="1">
    <source>
        <dbReference type="ARBA" id="ARBA00001968"/>
    </source>
</evidence>
<evidence type="ECO:0000259" key="7">
    <source>
        <dbReference type="Pfam" id="PF08340"/>
    </source>
</evidence>
<dbReference type="GO" id="GO:0016787">
    <property type="term" value="F:hydrolase activity"/>
    <property type="evidence" value="ECO:0007669"/>
    <property type="project" value="UniProtKB-KW"/>
</dbReference>
<organism evidence="8 9">
    <name type="scientific">Halobacteriovorax marinus (strain ATCC BAA-682 / DSM 15412 / SJ)</name>
    <name type="common">Bacteriovorax marinus</name>
    <dbReference type="NCBI Taxonomy" id="862908"/>
    <lineage>
        <taxon>Bacteria</taxon>
        <taxon>Pseudomonadati</taxon>
        <taxon>Bdellovibrionota</taxon>
        <taxon>Bacteriovoracia</taxon>
        <taxon>Bacteriovoracales</taxon>
        <taxon>Halobacteriovoraceae</taxon>
        <taxon>Halobacteriovorax</taxon>
    </lineage>
</organism>
<accession>E1X4H3</accession>
<evidence type="ECO:0008006" key="10">
    <source>
        <dbReference type="Google" id="ProtNLM"/>
    </source>
</evidence>
<evidence type="ECO:0000256" key="4">
    <source>
        <dbReference type="ARBA" id="ARBA00022801"/>
    </source>
</evidence>
<dbReference type="GO" id="GO:0004521">
    <property type="term" value="F:RNA endonuclease activity"/>
    <property type="evidence" value="ECO:0007669"/>
    <property type="project" value="InterPro"/>
</dbReference>